<dbReference type="EMBL" id="DXAY01000043">
    <property type="protein sequence ID" value="HIZ74004.1"/>
    <property type="molecule type" value="Genomic_DNA"/>
</dbReference>
<accession>A0A9D2K1T7</accession>
<evidence type="ECO:0000313" key="1">
    <source>
        <dbReference type="EMBL" id="HIZ74004.1"/>
    </source>
</evidence>
<gene>
    <name evidence="1" type="ORF">H9723_01990</name>
</gene>
<dbReference type="InterPro" id="IPR010281">
    <property type="entry name" value="DUF885"/>
</dbReference>
<protein>
    <submittedName>
        <fullName evidence="1">DUF885 domain-containing protein</fullName>
    </submittedName>
</protein>
<dbReference type="Pfam" id="PF05960">
    <property type="entry name" value="DUF885"/>
    <property type="match status" value="1"/>
</dbReference>
<dbReference type="AlphaFoldDB" id="A0A9D2K1T7"/>
<comment type="caution">
    <text evidence="1">The sequence shown here is derived from an EMBL/GenBank/DDBJ whole genome shotgun (WGS) entry which is preliminary data.</text>
</comment>
<reference evidence="1" key="1">
    <citation type="journal article" date="2021" name="PeerJ">
        <title>Extensive microbial diversity within the chicken gut microbiome revealed by metagenomics and culture.</title>
        <authorList>
            <person name="Gilroy R."/>
            <person name="Ravi A."/>
            <person name="Getino M."/>
            <person name="Pursley I."/>
            <person name="Horton D.L."/>
            <person name="Alikhan N.F."/>
            <person name="Baker D."/>
            <person name="Gharbi K."/>
            <person name="Hall N."/>
            <person name="Watson M."/>
            <person name="Adriaenssens E.M."/>
            <person name="Foster-Nyarko E."/>
            <person name="Jarju S."/>
            <person name="Secka A."/>
            <person name="Antonio M."/>
            <person name="Oren A."/>
            <person name="Chaudhuri R.R."/>
            <person name="La Ragione R."/>
            <person name="Hildebrand F."/>
            <person name="Pallen M.J."/>
        </authorList>
    </citation>
    <scope>NUCLEOTIDE SEQUENCE</scope>
    <source>
        <strain evidence="1">CHK196-3914</strain>
    </source>
</reference>
<dbReference type="PANTHER" id="PTHR33361">
    <property type="entry name" value="GLR0591 PROTEIN"/>
    <property type="match status" value="1"/>
</dbReference>
<dbReference type="PANTHER" id="PTHR33361:SF2">
    <property type="entry name" value="DUF885 DOMAIN-CONTAINING PROTEIN"/>
    <property type="match status" value="1"/>
</dbReference>
<organism evidence="1 2">
    <name type="scientific">Candidatus Mediterraneibacter stercoravium</name>
    <dbReference type="NCBI Taxonomy" id="2838685"/>
    <lineage>
        <taxon>Bacteria</taxon>
        <taxon>Bacillati</taxon>
        <taxon>Bacillota</taxon>
        <taxon>Clostridia</taxon>
        <taxon>Lachnospirales</taxon>
        <taxon>Lachnospiraceae</taxon>
        <taxon>Mediterraneibacter</taxon>
    </lineage>
</organism>
<name>A0A9D2K1T7_9FIRM</name>
<evidence type="ECO:0000313" key="2">
    <source>
        <dbReference type="Proteomes" id="UP000824116"/>
    </source>
</evidence>
<dbReference type="Proteomes" id="UP000824116">
    <property type="component" value="Unassembled WGS sequence"/>
</dbReference>
<sequence length="593" mass="67577">MSISTFQKIRSFSKKFKRHKYTCASCAVCLAVPFILGGCGTGGADENVRFQEYTEALFCSEVSSSAVSLHYTLKEPEKYGISSARASFGSFSTDPAPLRAASENMQQALLQFSYDKLSTENRLTYDILCAWIRDAEERSEYLLYDEPMGLVSGVQTQLPVILSEYQFYDVEDVETYLDLMESVPDYFESLTEFERKKAESGLFMADYAADTVIEQCSAFLGMGDGNYLYSTFTDRINEMDNLTEKEKSDYIQENARMMEDYIYPAYQNLTEAVNGLKGAGENEYGLCFLPKGQEYYEMVVRQSTGTDKSVRELEDLTRRQIVEDLEAMEKVVGITREEAQETAASVVQSDAELILNELAEGIGKAFPEYPATSLEVKYVPEEMEEHLSPAFYMIPAIDNTEENVIYINRSRMGDDLTLFTTLAHEGYPGHLYQTVFFESTDPDPIRSIFDFGGYVEGWATYAEMCSYYLTPLSKEQEILLQKNSSIILGLYALADMGIHYEGWDRMDTVEFFSRYGITNADTVEQIYELIIGSPGNYLKYYIGYAEFLELKKDWMEKKGEESTQKDFHEAVLTVGPAPFDLVEKYMWEITEQE</sequence>
<proteinExistence type="predicted"/>
<reference evidence="1" key="2">
    <citation type="submission" date="2021-04" db="EMBL/GenBank/DDBJ databases">
        <authorList>
            <person name="Gilroy R."/>
        </authorList>
    </citation>
    <scope>NUCLEOTIDE SEQUENCE</scope>
    <source>
        <strain evidence="1">CHK196-3914</strain>
    </source>
</reference>